<dbReference type="Gene3D" id="3.40.50.300">
    <property type="entry name" value="P-loop containing nucleotide triphosphate hydrolases"/>
    <property type="match status" value="1"/>
</dbReference>
<evidence type="ECO:0000313" key="8">
    <source>
        <dbReference type="Proteomes" id="UP000703590"/>
    </source>
</evidence>
<dbReference type="PANTHER" id="PTHR32071">
    <property type="entry name" value="TRANSCRIPTIONAL REGULATORY PROTEIN"/>
    <property type="match status" value="1"/>
</dbReference>
<dbReference type="InterPro" id="IPR002078">
    <property type="entry name" value="Sigma_54_int"/>
</dbReference>
<dbReference type="InterPro" id="IPR027417">
    <property type="entry name" value="P-loop_NTPase"/>
</dbReference>
<accession>A0ABS2WVC2</accession>
<sequence>MRCETCTIGLLKKEVALLYEIAKLLTDVQDLKHVTEKALSILKHELKLQRSAVYLFEPDTNLLCIFASIDLTPQQQKISAYRLGEGATGLAGQSKEPIIIENVHNNILFLNKTGGRKGETISYVAVPMLVKNELVGVLSANLNGASETDFDETIRILTIVSSMFAQAKFVHQRIQSEKERLSDENSYYKEEVLKASSFENIIGKSDEILKVFEVLHKVAPSRATILVRGETGTGKELIASAIHNLSTRREGPLIKLNCAAISETLLESELFGHEKGAFTDAKETRKGRFELADKGTLFLDEIGDISPALQVKLLRVMQEQEFERVGGSKTIKVDVRLVAATNRDLEKMVKEGTFREDLYYRLNVIPLLLPPLRKRGKDINLLCNFFLEKYAKEHKKKLFFTNEARTLLKAYPWPGNIRELENTMERMVLLADTNAVDDRLVVSLLPNITVKDDTFVIPEEKPAPKTATRGSIEQMEKEAIVEALFTCKGIQSKAAAMLGMSPRQIGYKIKKYDIEC</sequence>
<dbReference type="PANTHER" id="PTHR32071:SF57">
    <property type="entry name" value="C4-DICARBOXYLATE TRANSPORT TRANSCRIPTIONAL REGULATORY PROTEIN DCTD"/>
    <property type="match status" value="1"/>
</dbReference>
<dbReference type="Pfam" id="PF00158">
    <property type="entry name" value="Sigma54_activat"/>
    <property type="match status" value="1"/>
</dbReference>
<dbReference type="RefSeq" id="WP_205460195.1">
    <property type="nucleotide sequence ID" value="NZ_JAFHKK010000052.1"/>
</dbReference>
<name>A0ABS2WVC2_9BACT</name>
<reference evidence="7" key="1">
    <citation type="submission" date="2021-02" db="EMBL/GenBank/DDBJ databases">
        <title>Sulfurospirillum tamanensis sp. nov.</title>
        <authorList>
            <person name="Frolova A."/>
            <person name="Merkel A."/>
            <person name="Slobodkin A."/>
        </authorList>
    </citation>
    <scope>NUCLEOTIDE SEQUENCE</scope>
    <source>
        <strain evidence="7">T05b</strain>
    </source>
</reference>
<dbReference type="SMART" id="SM00382">
    <property type="entry name" value="AAA"/>
    <property type="match status" value="1"/>
</dbReference>
<comment type="caution">
    <text evidence="7">The sequence shown here is derived from an EMBL/GenBank/DDBJ whole genome shotgun (WGS) entry which is preliminary data.</text>
</comment>
<dbReference type="PROSITE" id="PS00688">
    <property type="entry name" value="SIGMA54_INTERACT_3"/>
    <property type="match status" value="1"/>
</dbReference>
<dbReference type="Proteomes" id="UP000703590">
    <property type="component" value="Unassembled WGS sequence"/>
</dbReference>
<evidence type="ECO:0000256" key="1">
    <source>
        <dbReference type="ARBA" id="ARBA00022741"/>
    </source>
</evidence>
<keyword evidence="5" id="KW-0804">Transcription</keyword>
<reference evidence="7" key="2">
    <citation type="submission" date="2021-02" db="EMBL/GenBank/DDBJ databases">
        <authorList>
            <person name="Merkel A.Y."/>
        </authorList>
    </citation>
    <scope>NUCLEOTIDE SEQUENCE</scope>
    <source>
        <strain evidence="7">T05b</strain>
    </source>
</reference>
<dbReference type="InterPro" id="IPR025943">
    <property type="entry name" value="Sigma_54_int_dom_ATP-bd_2"/>
</dbReference>
<dbReference type="InterPro" id="IPR002197">
    <property type="entry name" value="HTH_Fis"/>
</dbReference>
<dbReference type="InterPro" id="IPR003018">
    <property type="entry name" value="GAF"/>
</dbReference>
<dbReference type="InterPro" id="IPR003593">
    <property type="entry name" value="AAA+_ATPase"/>
</dbReference>
<evidence type="ECO:0000256" key="3">
    <source>
        <dbReference type="ARBA" id="ARBA00023015"/>
    </source>
</evidence>
<dbReference type="SMART" id="SM00065">
    <property type="entry name" value="GAF"/>
    <property type="match status" value="1"/>
</dbReference>
<dbReference type="SUPFAM" id="SSF46689">
    <property type="entry name" value="Homeodomain-like"/>
    <property type="match status" value="1"/>
</dbReference>
<dbReference type="Pfam" id="PF02954">
    <property type="entry name" value="HTH_8"/>
    <property type="match status" value="1"/>
</dbReference>
<keyword evidence="4" id="KW-0238">DNA-binding</keyword>
<dbReference type="Pfam" id="PF01590">
    <property type="entry name" value="GAF"/>
    <property type="match status" value="1"/>
</dbReference>
<dbReference type="InterPro" id="IPR025944">
    <property type="entry name" value="Sigma_54_int_dom_CS"/>
</dbReference>
<dbReference type="SUPFAM" id="SSF52540">
    <property type="entry name" value="P-loop containing nucleoside triphosphate hydrolases"/>
    <property type="match status" value="1"/>
</dbReference>
<dbReference type="InterPro" id="IPR029016">
    <property type="entry name" value="GAF-like_dom_sf"/>
</dbReference>
<keyword evidence="1" id="KW-0547">Nucleotide-binding</keyword>
<evidence type="ECO:0000256" key="5">
    <source>
        <dbReference type="ARBA" id="ARBA00023163"/>
    </source>
</evidence>
<evidence type="ECO:0000256" key="2">
    <source>
        <dbReference type="ARBA" id="ARBA00022840"/>
    </source>
</evidence>
<dbReference type="InterPro" id="IPR009057">
    <property type="entry name" value="Homeodomain-like_sf"/>
</dbReference>
<dbReference type="InterPro" id="IPR058031">
    <property type="entry name" value="AAA_lid_NorR"/>
</dbReference>
<evidence type="ECO:0000256" key="4">
    <source>
        <dbReference type="ARBA" id="ARBA00023125"/>
    </source>
</evidence>
<dbReference type="CDD" id="cd00009">
    <property type="entry name" value="AAA"/>
    <property type="match status" value="1"/>
</dbReference>
<dbReference type="PROSITE" id="PS00675">
    <property type="entry name" value="SIGMA54_INTERACT_1"/>
    <property type="match status" value="1"/>
</dbReference>
<keyword evidence="3" id="KW-0805">Transcription regulation</keyword>
<organism evidence="7 8">
    <name type="scientific">Sulfurospirillum tamanense</name>
    <dbReference type="NCBI Taxonomy" id="2813362"/>
    <lineage>
        <taxon>Bacteria</taxon>
        <taxon>Pseudomonadati</taxon>
        <taxon>Campylobacterota</taxon>
        <taxon>Epsilonproteobacteria</taxon>
        <taxon>Campylobacterales</taxon>
        <taxon>Sulfurospirillaceae</taxon>
        <taxon>Sulfurospirillum</taxon>
    </lineage>
</organism>
<gene>
    <name evidence="7" type="ORF">JWV37_12485</name>
</gene>
<keyword evidence="2" id="KW-0067">ATP-binding</keyword>
<keyword evidence="8" id="KW-1185">Reference proteome</keyword>
<dbReference type="Gene3D" id="1.10.10.60">
    <property type="entry name" value="Homeodomain-like"/>
    <property type="match status" value="1"/>
</dbReference>
<dbReference type="PROSITE" id="PS50045">
    <property type="entry name" value="SIGMA54_INTERACT_4"/>
    <property type="match status" value="1"/>
</dbReference>
<dbReference type="EMBL" id="JAFHKK010000052">
    <property type="protein sequence ID" value="MBN2965596.1"/>
    <property type="molecule type" value="Genomic_DNA"/>
</dbReference>
<evidence type="ECO:0000313" key="7">
    <source>
        <dbReference type="EMBL" id="MBN2965596.1"/>
    </source>
</evidence>
<dbReference type="Gene3D" id="3.30.450.40">
    <property type="match status" value="1"/>
</dbReference>
<dbReference type="Pfam" id="PF25601">
    <property type="entry name" value="AAA_lid_14"/>
    <property type="match status" value="1"/>
</dbReference>
<evidence type="ECO:0000259" key="6">
    <source>
        <dbReference type="PROSITE" id="PS50045"/>
    </source>
</evidence>
<protein>
    <submittedName>
        <fullName evidence="7">Sigma 54-interacting transcriptional regulator</fullName>
    </submittedName>
</protein>
<proteinExistence type="predicted"/>
<dbReference type="SUPFAM" id="SSF55781">
    <property type="entry name" value="GAF domain-like"/>
    <property type="match status" value="1"/>
</dbReference>
<dbReference type="PROSITE" id="PS00676">
    <property type="entry name" value="SIGMA54_INTERACT_2"/>
    <property type="match status" value="1"/>
</dbReference>
<dbReference type="Gene3D" id="1.10.8.60">
    <property type="match status" value="1"/>
</dbReference>
<dbReference type="PRINTS" id="PR01590">
    <property type="entry name" value="HTHFIS"/>
</dbReference>
<feature type="domain" description="Sigma-54 factor interaction" evidence="6">
    <location>
        <begin position="201"/>
        <end position="429"/>
    </location>
</feature>
<dbReference type="InterPro" id="IPR025662">
    <property type="entry name" value="Sigma_54_int_dom_ATP-bd_1"/>
</dbReference>